<reference evidence="7" key="1">
    <citation type="submission" date="2019-06" db="EMBL/GenBank/DDBJ databases">
        <authorList>
            <person name="Zheng W."/>
        </authorList>
    </citation>
    <scope>NUCLEOTIDE SEQUENCE</scope>
    <source>
        <strain evidence="7">QDHG01</strain>
    </source>
</reference>
<evidence type="ECO:0000313" key="8">
    <source>
        <dbReference type="Proteomes" id="UP000785679"/>
    </source>
</evidence>
<comment type="subcellular location">
    <subcellularLocation>
        <location evidence="1">Membrane</location>
        <topology evidence="1">Multi-pass membrane protein</topology>
    </subcellularLocation>
</comment>
<dbReference type="Pfam" id="PF01490">
    <property type="entry name" value="Aa_trans"/>
    <property type="match status" value="1"/>
</dbReference>
<protein>
    <recommendedName>
        <fullName evidence="6">Amino acid transporter transmembrane domain-containing protein</fullName>
    </recommendedName>
</protein>
<feature type="transmembrane region" description="Helical" evidence="5">
    <location>
        <begin position="73"/>
        <end position="92"/>
    </location>
</feature>
<accession>A0A8J8NPV2</accession>
<dbReference type="GO" id="GO:0005774">
    <property type="term" value="C:vacuolar membrane"/>
    <property type="evidence" value="ECO:0007669"/>
    <property type="project" value="TreeGrafter"/>
</dbReference>
<evidence type="ECO:0000313" key="7">
    <source>
        <dbReference type="EMBL" id="TNV79332.1"/>
    </source>
</evidence>
<dbReference type="Gene3D" id="1.20.1740.10">
    <property type="entry name" value="Amino acid/polyamine transporter I"/>
    <property type="match status" value="1"/>
</dbReference>
<evidence type="ECO:0000256" key="5">
    <source>
        <dbReference type="SAM" id="Phobius"/>
    </source>
</evidence>
<organism evidence="7 8">
    <name type="scientific">Halteria grandinella</name>
    <dbReference type="NCBI Taxonomy" id="5974"/>
    <lineage>
        <taxon>Eukaryota</taxon>
        <taxon>Sar</taxon>
        <taxon>Alveolata</taxon>
        <taxon>Ciliophora</taxon>
        <taxon>Intramacronucleata</taxon>
        <taxon>Spirotrichea</taxon>
        <taxon>Stichotrichia</taxon>
        <taxon>Sporadotrichida</taxon>
        <taxon>Halteriidae</taxon>
        <taxon>Halteria</taxon>
    </lineage>
</organism>
<proteinExistence type="predicted"/>
<dbReference type="Proteomes" id="UP000785679">
    <property type="component" value="Unassembled WGS sequence"/>
</dbReference>
<dbReference type="GO" id="GO:0015179">
    <property type="term" value="F:L-amino acid transmembrane transporter activity"/>
    <property type="evidence" value="ECO:0007669"/>
    <property type="project" value="TreeGrafter"/>
</dbReference>
<sequence length="401" mass="44556">MVTVKLFFGISYLSMPNTFAHCGILGGPILFTIVIGMNGITMMQLIRTSERHHGVTSYSDLGQRVLGPNGKQLIDVCVLIKQIGACISYLYFVSTLLDFAVCQSTGTTCYGNRTYMIMLIIPVIIMSAGNSYKFLSLLSIPSIMIAILGMICIFFYAFGELTQGRTSHSDLKYFDLESILGRIGLAMYIFDGNAIVVNIRAEAREKKAKYPQILSRAIIFTLSLFIVFSTICYYVYREHSAPIFTMSFAPMNSLIMFILCCVCINAMTSYPVQMLAAFNILEKFEVLQIAPVQSGASVEVKNRHAKKEFMRKMIIRSTVIILTTLVGASVKTFTDFINIAGAIGSVTVAFVLPEVLYLREFGDKISTAKRIGCYFIAIFGVIGSTYSIYFSVRKMVQGDFS</sequence>
<evidence type="ECO:0000256" key="1">
    <source>
        <dbReference type="ARBA" id="ARBA00004141"/>
    </source>
</evidence>
<dbReference type="EMBL" id="RRYP01009058">
    <property type="protein sequence ID" value="TNV79332.1"/>
    <property type="molecule type" value="Genomic_DNA"/>
</dbReference>
<dbReference type="AlphaFoldDB" id="A0A8J8NPV2"/>
<dbReference type="OrthoDB" id="339469at2759"/>
<comment type="caution">
    <text evidence="7">The sequence shown here is derived from an EMBL/GenBank/DDBJ whole genome shotgun (WGS) entry which is preliminary data.</text>
</comment>
<keyword evidence="2 5" id="KW-0812">Transmembrane</keyword>
<keyword evidence="4 5" id="KW-0472">Membrane</keyword>
<gene>
    <name evidence="7" type="ORF">FGO68_gene802</name>
</gene>
<dbReference type="InterPro" id="IPR013057">
    <property type="entry name" value="AA_transpt_TM"/>
</dbReference>
<evidence type="ECO:0000259" key="6">
    <source>
        <dbReference type="Pfam" id="PF01490"/>
    </source>
</evidence>
<feature type="transmembrane region" description="Helical" evidence="5">
    <location>
        <begin position="137"/>
        <end position="159"/>
    </location>
</feature>
<feature type="transmembrane region" description="Helical" evidence="5">
    <location>
        <begin position="313"/>
        <end position="330"/>
    </location>
</feature>
<feature type="transmembrane region" description="Helical" evidence="5">
    <location>
        <begin position="371"/>
        <end position="392"/>
    </location>
</feature>
<feature type="transmembrane region" description="Helical" evidence="5">
    <location>
        <begin position="336"/>
        <end position="359"/>
    </location>
</feature>
<feature type="transmembrane region" description="Helical" evidence="5">
    <location>
        <begin position="213"/>
        <end position="236"/>
    </location>
</feature>
<feature type="transmembrane region" description="Helical" evidence="5">
    <location>
        <begin position="18"/>
        <end position="41"/>
    </location>
</feature>
<feature type="domain" description="Amino acid transporter transmembrane" evidence="6">
    <location>
        <begin position="4"/>
        <end position="392"/>
    </location>
</feature>
<keyword evidence="8" id="KW-1185">Reference proteome</keyword>
<name>A0A8J8NPV2_HALGN</name>
<evidence type="ECO:0000256" key="2">
    <source>
        <dbReference type="ARBA" id="ARBA00022692"/>
    </source>
</evidence>
<evidence type="ECO:0000256" key="4">
    <source>
        <dbReference type="ARBA" id="ARBA00023136"/>
    </source>
</evidence>
<evidence type="ECO:0000256" key="3">
    <source>
        <dbReference type="ARBA" id="ARBA00022989"/>
    </source>
</evidence>
<feature type="transmembrane region" description="Helical" evidence="5">
    <location>
        <begin position="179"/>
        <end position="201"/>
    </location>
</feature>
<feature type="transmembrane region" description="Helical" evidence="5">
    <location>
        <begin position="248"/>
        <end position="267"/>
    </location>
</feature>
<dbReference type="PANTHER" id="PTHR22950:SF349">
    <property type="entry name" value="AMINO ACID TRANSPORTER TRANSMEMBRANE DOMAIN-CONTAINING PROTEIN"/>
    <property type="match status" value="1"/>
</dbReference>
<feature type="transmembrane region" description="Helical" evidence="5">
    <location>
        <begin position="112"/>
        <end position="130"/>
    </location>
</feature>
<dbReference type="PANTHER" id="PTHR22950">
    <property type="entry name" value="AMINO ACID TRANSPORTER"/>
    <property type="match status" value="1"/>
</dbReference>
<keyword evidence="3 5" id="KW-1133">Transmembrane helix</keyword>